<dbReference type="EMBL" id="JBHRWK010000044">
    <property type="protein sequence ID" value="MFC3453130.1"/>
    <property type="molecule type" value="Genomic_DNA"/>
</dbReference>
<proteinExistence type="predicted"/>
<dbReference type="SUPFAM" id="SSF55729">
    <property type="entry name" value="Acyl-CoA N-acyltransferases (Nat)"/>
    <property type="match status" value="1"/>
</dbReference>
<dbReference type="RefSeq" id="WP_378241893.1">
    <property type="nucleotide sequence ID" value="NZ_JBHRWK010000044.1"/>
</dbReference>
<organism evidence="1 2">
    <name type="scientific">Amycolatopsis speibonae</name>
    <dbReference type="NCBI Taxonomy" id="1450224"/>
    <lineage>
        <taxon>Bacteria</taxon>
        <taxon>Bacillati</taxon>
        <taxon>Actinomycetota</taxon>
        <taxon>Actinomycetes</taxon>
        <taxon>Pseudonocardiales</taxon>
        <taxon>Pseudonocardiaceae</taxon>
        <taxon>Amycolatopsis</taxon>
    </lineage>
</organism>
<evidence type="ECO:0000313" key="1">
    <source>
        <dbReference type="EMBL" id="MFC3453130.1"/>
    </source>
</evidence>
<gene>
    <name evidence="1" type="ORF">ACFOSH_27150</name>
</gene>
<dbReference type="InterPro" id="IPR016181">
    <property type="entry name" value="Acyl_CoA_acyltransferase"/>
</dbReference>
<name>A0ABV7P4X9_9PSEU</name>
<comment type="caution">
    <text evidence="1">The sequence shown here is derived from an EMBL/GenBank/DDBJ whole genome shotgun (WGS) entry which is preliminary data.</text>
</comment>
<sequence>MVIEVLDPRRDPEPAYWKPLRAKAGLRADWSWEVLTAQAWAARTEQPVTVLLEDGEPRGVVSSAWVTGLTRRHRFARPAGRGRFGGLDVRSPGSSAMPGWWFDDEDGDGGVGRLLDTFVPAMRGELGFGLRGLLVRQVGESGVDSVRGKLKMVRRTEDVAVLDVTPFSNRDDWVNSLAKKRKYNLRKIFRTFEADPSIEARVVPGSDADPVEIAELLRHNESKHHDVPIVPLPAFVGYWSALLRQPDVHVLTYRETANGRVVAIATLFDHPALPVVRNFAALPPELGGRSNLYFHFYGEVVRWALETGRPQVMFGKKMSETKASLGADLVPQYAAAVALL</sequence>
<protein>
    <submittedName>
        <fullName evidence="1">GNAT family N-acetyltransferase</fullName>
    </submittedName>
</protein>
<accession>A0ABV7P4X9</accession>
<keyword evidence="2" id="KW-1185">Reference proteome</keyword>
<dbReference type="Proteomes" id="UP001595645">
    <property type="component" value="Unassembled WGS sequence"/>
</dbReference>
<evidence type="ECO:0000313" key="2">
    <source>
        <dbReference type="Proteomes" id="UP001595645"/>
    </source>
</evidence>
<reference evidence="2" key="1">
    <citation type="journal article" date="2019" name="Int. J. Syst. Evol. Microbiol.">
        <title>The Global Catalogue of Microorganisms (GCM) 10K type strain sequencing project: providing services to taxonomists for standard genome sequencing and annotation.</title>
        <authorList>
            <consortium name="The Broad Institute Genomics Platform"/>
            <consortium name="The Broad Institute Genome Sequencing Center for Infectious Disease"/>
            <person name="Wu L."/>
            <person name="Ma J."/>
        </authorList>
    </citation>
    <scope>NUCLEOTIDE SEQUENCE [LARGE SCALE GENOMIC DNA]</scope>
    <source>
        <strain evidence="2">CGMCC 4.7676</strain>
    </source>
</reference>